<evidence type="ECO:0000313" key="5">
    <source>
        <dbReference type="Proteomes" id="UP001164746"/>
    </source>
</evidence>
<dbReference type="SMART" id="SM00320">
    <property type="entry name" value="WD40"/>
    <property type="match status" value="1"/>
</dbReference>
<dbReference type="PANTHER" id="PTHR44019:SF8">
    <property type="entry name" value="POC1 CENTRIOLAR PROTEIN HOMOLOG"/>
    <property type="match status" value="1"/>
</dbReference>
<accession>A0ABY7G6A3</accession>
<keyword evidence="5" id="KW-1185">Reference proteome</keyword>
<gene>
    <name evidence="4" type="ORF">MAR_012520</name>
</gene>
<dbReference type="EMBL" id="CP111025">
    <property type="protein sequence ID" value="WAR26816.1"/>
    <property type="molecule type" value="Genomic_DNA"/>
</dbReference>
<evidence type="ECO:0000313" key="4">
    <source>
        <dbReference type="EMBL" id="WAR26816.1"/>
    </source>
</evidence>
<keyword evidence="1" id="KW-0853">WD repeat</keyword>
<protein>
    <submittedName>
        <fullName evidence="4">POC1B-like protein</fullName>
    </submittedName>
</protein>
<name>A0ABY7G6A3_MYAAR</name>
<reference evidence="4" key="1">
    <citation type="submission" date="2022-11" db="EMBL/GenBank/DDBJ databases">
        <title>Centuries of genome instability and evolution in soft-shell clam transmissible cancer (bioRxiv).</title>
        <authorList>
            <person name="Hart S.F.M."/>
            <person name="Yonemitsu M.A."/>
            <person name="Giersch R.M."/>
            <person name="Beal B.F."/>
            <person name="Arriagada G."/>
            <person name="Davis B.W."/>
            <person name="Ostrander E.A."/>
            <person name="Goff S.P."/>
            <person name="Metzger M.J."/>
        </authorList>
    </citation>
    <scope>NUCLEOTIDE SEQUENCE</scope>
    <source>
        <strain evidence="4">MELC-2E11</strain>
        <tissue evidence="4">Siphon/mantle</tissue>
    </source>
</reference>
<feature type="compositionally biased region" description="Low complexity" evidence="3">
    <location>
        <begin position="113"/>
        <end position="123"/>
    </location>
</feature>
<proteinExistence type="predicted"/>
<evidence type="ECO:0000256" key="2">
    <source>
        <dbReference type="ARBA" id="ARBA00022737"/>
    </source>
</evidence>
<dbReference type="Pfam" id="PF00400">
    <property type="entry name" value="WD40"/>
    <property type="match status" value="1"/>
</dbReference>
<dbReference type="InterPro" id="IPR036322">
    <property type="entry name" value="WD40_repeat_dom_sf"/>
</dbReference>
<evidence type="ECO:0000256" key="3">
    <source>
        <dbReference type="SAM" id="MobiDB-lite"/>
    </source>
</evidence>
<dbReference type="PANTHER" id="PTHR44019">
    <property type="entry name" value="WD REPEAT-CONTAINING PROTEIN 55"/>
    <property type="match status" value="1"/>
</dbReference>
<sequence>MTRQLNSGTEIAKSVSTHSMNMEAHSAAVNSLSFHSSGNYLLSGSDDGQLKVFDLLEGRLFYTLHGHQGPVLVWKTNFDQVDFTELLQSHKQRAGENGAPTVADIAPKVQRPSSAGAAKSAKGGRSDIKSMDDAAPEVTEIGPAMFSSNEPASFDDVEMRSSDSRPRSRGDDFQPRSTTQPLEERGTMPPQLAGTLEHIVGQLDILTQTVSLLEQRLTMTEDKLRECLDNQHQLSQQVRQKD</sequence>
<dbReference type="InterPro" id="IPR001680">
    <property type="entry name" value="WD40_rpt"/>
</dbReference>
<dbReference type="InterPro" id="IPR015943">
    <property type="entry name" value="WD40/YVTN_repeat-like_dom_sf"/>
</dbReference>
<organism evidence="4 5">
    <name type="scientific">Mya arenaria</name>
    <name type="common">Soft-shell clam</name>
    <dbReference type="NCBI Taxonomy" id="6604"/>
    <lineage>
        <taxon>Eukaryota</taxon>
        <taxon>Metazoa</taxon>
        <taxon>Spiralia</taxon>
        <taxon>Lophotrochozoa</taxon>
        <taxon>Mollusca</taxon>
        <taxon>Bivalvia</taxon>
        <taxon>Autobranchia</taxon>
        <taxon>Heteroconchia</taxon>
        <taxon>Euheterodonta</taxon>
        <taxon>Imparidentia</taxon>
        <taxon>Neoheterodontei</taxon>
        <taxon>Myida</taxon>
        <taxon>Myoidea</taxon>
        <taxon>Myidae</taxon>
        <taxon>Mya</taxon>
    </lineage>
</organism>
<dbReference type="Proteomes" id="UP001164746">
    <property type="component" value="Chromosome 14"/>
</dbReference>
<evidence type="ECO:0000256" key="1">
    <source>
        <dbReference type="ARBA" id="ARBA00022574"/>
    </source>
</evidence>
<keyword evidence="2" id="KW-0677">Repeat</keyword>
<feature type="compositionally biased region" description="Basic and acidic residues" evidence="3">
    <location>
        <begin position="157"/>
        <end position="174"/>
    </location>
</feature>
<dbReference type="SUPFAM" id="SSF50978">
    <property type="entry name" value="WD40 repeat-like"/>
    <property type="match status" value="1"/>
</dbReference>
<dbReference type="InterPro" id="IPR050505">
    <property type="entry name" value="WDR55/POC1"/>
</dbReference>
<dbReference type="Gene3D" id="2.130.10.10">
    <property type="entry name" value="YVTN repeat-like/Quinoprotein amine dehydrogenase"/>
    <property type="match status" value="1"/>
</dbReference>
<feature type="region of interest" description="Disordered" evidence="3">
    <location>
        <begin position="92"/>
        <end position="189"/>
    </location>
</feature>